<sequence length="527" mass="60686">MSICISTAPTEVLKWFEDETFYSLCSRQHCWLGHMDTPATLEWLYGPNYRSVTHDFPGNLDALSSRLTDCWGDVESIIYGHTIFPLFRPFQCQTQIQSVETLMRGPSVGSLKYRLGLLTGRFGAEHPLKGCSICMGRDLSLHGVAYWHRSHQYPGVLLCPIHHSPLLVSAINRPWSGRFRWVLPEEQYLEPYTSVLQSNSAARSIGGAVLDLASLPLSRRFEPSIVCTVYRGFIDRPAHNLSTFLEHTNLLQPYSPFTSLPTTNKQAKMFISQMLRAPRGHHHPLKHLTLITFLFDSFAEFVSAYDRMVISHDEQPHFRVSANKRLKTTRVLTSPNRQTIARKPKKLKPPIRASIVRLLLTGLPKQDICYKFDITICTLNRIIREEEGLKYKRKEIELELNLQAYQSAWTNAVSLNKDASAKKIRCVIPETYAWLYRNDREWLNTQIRKLPSGRCGNNSRLNWDERDVSLVSLVETVLKESAQKPDGAHIKMNDIYRLVPILYRSLEIKDRYPKTRALIREIICGRY</sequence>
<dbReference type="InterPro" id="IPR009492">
    <property type="entry name" value="TniQ"/>
</dbReference>
<protein>
    <recommendedName>
        <fullName evidence="7">Transposon Tn7 transposition protein TnsD C-termianl domain-containing protein</fullName>
    </recommendedName>
</protein>
<dbReference type="AlphaFoldDB" id="A0A7Y8BD95"/>
<dbReference type="EMBL" id="JACARM010000011">
    <property type="protein sequence ID" value="NWE06417.1"/>
    <property type="molecule type" value="Genomic_DNA"/>
</dbReference>
<evidence type="ECO:0000313" key="4">
    <source>
        <dbReference type="EMBL" id="NWE83254.1"/>
    </source>
</evidence>
<evidence type="ECO:0000313" key="5">
    <source>
        <dbReference type="Proteomes" id="UP000563268"/>
    </source>
</evidence>
<dbReference type="EMBL" id="JACARL010000076">
    <property type="protein sequence ID" value="NWE83254.1"/>
    <property type="molecule type" value="Genomic_DNA"/>
</dbReference>
<dbReference type="InterPro" id="IPR032750">
    <property type="entry name" value="TnsD_C"/>
</dbReference>
<dbReference type="Pfam" id="PF15978">
    <property type="entry name" value="TnsD"/>
    <property type="match status" value="1"/>
</dbReference>
<evidence type="ECO:0000313" key="6">
    <source>
        <dbReference type="Proteomes" id="UP000590218"/>
    </source>
</evidence>
<feature type="domain" description="Transposon Tn7 transposition protein TnsD C-terminal" evidence="2">
    <location>
        <begin position="349"/>
        <end position="518"/>
    </location>
</feature>
<dbReference type="Pfam" id="PF06527">
    <property type="entry name" value="TniQ"/>
    <property type="match status" value="1"/>
</dbReference>
<gene>
    <name evidence="3" type="ORF">HX788_04870</name>
    <name evidence="4" type="ORF">HX795_14185</name>
</gene>
<dbReference type="RefSeq" id="WP_176992454.1">
    <property type="nucleotide sequence ID" value="NZ_JACARL010000076.1"/>
</dbReference>
<evidence type="ECO:0000313" key="3">
    <source>
        <dbReference type="EMBL" id="NWE06417.1"/>
    </source>
</evidence>
<organism evidence="3 5">
    <name type="scientific">Pseudomonas edaphica</name>
    <dbReference type="NCBI Taxonomy" id="2006980"/>
    <lineage>
        <taxon>Bacteria</taxon>
        <taxon>Pseudomonadati</taxon>
        <taxon>Pseudomonadota</taxon>
        <taxon>Gammaproteobacteria</taxon>
        <taxon>Pseudomonadales</taxon>
        <taxon>Pseudomonadaceae</taxon>
        <taxon>Pseudomonas</taxon>
    </lineage>
</organism>
<evidence type="ECO:0000259" key="1">
    <source>
        <dbReference type="Pfam" id="PF06527"/>
    </source>
</evidence>
<name>A0A7Y8BD95_9PSED</name>
<dbReference type="Proteomes" id="UP000563268">
    <property type="component" value="Unassembled WGS sequence"/>
</dbReference>
<proteinExistence type="predicted"/>
<dbReference type="Proteomes" id="UP000590218">
    <property type="component" value="Unassembled WGS sequence"/>
</dbReference>
<feature type="domain" description="TniQ" evidence="1">
    <location>
        <begin position="15"/>
        <end position="166"/>
    </location>
</feature>
<evidence type="ECO:0000259" key="2">
    <source>
        <dbReference type="Pfam" id="PF15978"/>
    </source>
</evidence>
<reference evidence="5 6" key="1">
    <citation type="submission" date="2020-04" db="EMBL/GenBank/DDBJ databases">
        <title>Molecular characterization of pseudomonads from Agaricus bisporus reveal novel blotch 2 pathogens in Western Europe.</title>
        <authorList>
            <person name="Taparia T."/>
            <person name="Krijger M."/>
            <person name="Haynes E."/>
            <person name="Elpinstone J.G."/>
            <person name="Noble R."/>
            <person name="Van Der Wolf J."/>
        </authorList>
    </citation>
    <scope>NUCLEOTIDE SEQUENCE [LARGE SCALE GENOMIC DNA]</scope>
    <source>
        <strain evidence="4 6">K6002</strain>
        <strain evidence="3 5">K7002</strain>
    </source>
</reference>
<evidence type="ECO:0008006" key="7">
    <source>
        <dbReference type="Google" id="ProtNLM"/>
    </source>
</evidence>
<comment type="caution">
    <text evidence="3">The sequence shown here is derived from an EMBL/GenBank/DDBJ whole genome shotgun (WGS) entry which is preliminary data.</text>
</comment>
<accession>A0A7Y8BD95</accession>